<proteinExistence type="predicted"/>
<name>A0A9Q9SSL9_MOOP1</name>
<organism evidence="1">
    <name type="scientific">Moorena producens (strain JHB)</name>
    <dbReference type="NCBI Taxonomy" id="1454205"/>
    <lineage>
        <taxon>Bacteria</taxon>
        <taxon>Bacillati</taxon>
        <taxon>Cyanobacteriota</taxon>
        <taxon>Cyanophyceae</taxon>
        <taxon>Coleofasciculales</taxon>
        <taxon>Coleofasciculaceae</taxon>
        <taxon>Moorena</taxon>
    </lineage>
</organism>
<reference evidence="1" key="2">
    <citation type="submission" date="2022-10" db="EMBL/GenBank/DDBJ databases">
        <authorList>
            <person name="Ngo T.-E."/>
        </authorList>
    </citation>
    <scope>NUCLEOTIDE SEQUENCE</scope>
    <source>
        <strain evidence="1">JHB</strain>
    </source>
</reference>
<dbReference type="Proteomes" id="UP000176944">
    <property type="component" value="Chromosome"/>
</dbReference>
<evidence type="ECO:0000313" key="1">
    <source>
        <dbReference type="EMBL" id="WAN68891.1"/>
    </source>
</evidence>
<dbReference type="AlphaFoldDB" id="A0A9Q9SSL9"/>
<reference evidence="1" key="1">
    <citation type="journal article" date="2017" name="Proc. Natl. Acad. Sci. U.S.A.">
        <title>Comparative genomics uncovers the prolific and distinctive metabolic potential of the cyanobacterial genus Moorea.</title>
        <authorList>
            <person name="Leao T."/>
            <person name="Castelao G."/>
            <person name="Korobeynikov A."/>
            <person name="Monroe E.A."/>
            <person name="Podell S."/>
            <person name="Glukhov E."/>
            <person name="Allen E.E."/>
            <person name="Gerwick W.H."/>
            <person name="Gerwick L."/>
        </authorList>
    </citation>
    <scope>NUCLEOTIDE SEQUENCE</scope>
    <source>
        <strain evidence="1">JHB</strain>
    </source>
</reference>
<sequence>MGCGVWGVGCGVWGDGEITCLFPVPCSRLPSPSWEELGVGSLSTAWALVGIAHLIDPGTDQRAFESNAHPTIPRFPIPDSRLACSLLPTPYSLLPTPYSLFPKNIYLTQFKTAINNN</sequence>
<gene>
    <name evidence="1" type="ORF">BJP36_41750</name>
</gene>
<protein>
    <submittedName>
        <fullName evidence="1">Uncharacterized protein</fullName>
    </submittedName>
</protein>
<accession>A0A9Q9SSL9</accession>
<dbReference type="EMBL" id="CP017708">
    <property type="protein sequence ID" value="WAN68891.1"/>
    <property type="molecule type" value="Genomic_DNA"/>
</dbReference>